<sequence length="310" mass="35295">MALQRKRGAPAETKPAKRPNTGRISRDKAEEPAQKLEEVQGLAARRDEMTNDEWITELVPVDAQKAITRKPCTDEYDPPTASHHRGLAHICWQYLASFSPSFGNFWSIELPFQAGIWPYALTRLNHLLMRCHDLINSYRLGIPEVRRLKHDHVTHDVDRKGRGIAATDVTLARLVVVELISLEFGLWLVSLWSDNAEVIATRFFSRRGSFNADFGRMDIEWGVVGAQATQHTWSDLPLNKLFADMEPGDFNGLRLRTQQRHNSICCESIEWEEPGVTTAPGTPQSEFFEGRQGIEGIEDLLHRVQQMKSR</sequence>
<comment type="caution">
    <text evidence="1">The sequence shown here is derived from an EMBL/GenBank/DDBJ whole genome shotgun (WGS) entry which is preliminary data.</text>
</comment>
<reference evidence="1" key="1">
    <citation type="submission" date="2022-10" db="EMBL/GenBank/DDBJ databases">
        <title>Genome Sequence of Xylaria curta.</title>
        <authorList>
            <person name="Buettner E."/>
        </authorList>
    </citation>
    <scope>NUCLEOTIDE SEQUENCE</scope>
    <source>
        <strain evidence="1">Babe10</strain>
    </source>
</reference>
<accession>A0ACC1P3A2</accession>
<protein>
    <submittedName>
        <fullName evidence="1">Uncharacterized protein</fullName>
    </submittedName>
</protein>
<evidence type="ECO:0000313" key="1">
    <source>
        <dbReference type="EMBL" id="KAJ2985785.1"/>
    </source>
</evidence>
<keyword evidence="2" id="KW-1185">Reference proteome</keyword>
<name>A0ACC1P3A2_9PEZI</name>
<dbReference type="Proteomes" id="UP001143856">
    <property type="component" value="Unassembled WGS sequence"/>
</dbReference>
<evidence type="ECO:0000313" key="2">
    <source>
        <dbReference type="Proteomes" id="UP001143856"/>
    </source>
</evidence>
<dbReference type="EMBL" id="JAPDGR010001048">
    <property type="protein sequence ID" value="KAJ2985785.1"/>
    <property type="molecule type" value="Genomic_DNA"/>
</dbReference>
<organism evidence="1 2">
    <name type="scientific">Xylaria curta</name>
    <dbReference type="NCBI Taxonomy" id="42375"/>
    <lineage>
        <taxon>Eukaryota</taxon>
        <taxon>Fungi</taxon>
        <taxon>Dikarya</taxon>
        <taxon>Ascomycota</taxon>
        <taxon>Pezizomycotina</taxon>
        <taxon>Sordariomycetes</taxon>
        <taxon>Xylariomycetidae</taxon>
        <taxon>Xylariales</taxon>
        <taxon>Xylariaceae</taxon>
        <taxon>Xylaria</taxon>
    </lineage>
</organism>
<proteinExistence type="predicted"/>
<gene>
    <name evidence="1" type="ORF">NUW58_g5349</name>
</gene>